<organism evidence="1 2">
    <name type="scientific">Stylosanthes scabra</name>
    <dbReference type="NCBI Taxonomy" id="79078"/>
    <lineage>
        <taxon>Eukaryota</taxon>
        <taxon>Viridiplantae</taxon>
        <taxon>Streptophyta</taxon>
        <taxon>Embryophyta</taxon>
        <taxon>Tracheophyta</taxon>
        <taxon>Spermatophyta</taxon>
        <taxon>Magnoliopsida</taxon>
        <taxon>eudicotyledons</taxon>
        <taxon>Gunneridae</taxon>
        <taxon>Pentapetalae</taxon>
        <taxon>rosids</taxon>
        <taxon>fabids</taxon>
        <taxon>Fabales</taxon>
        <taxon>Fabaceae</taxon>
        <taxon>Papilionoideae</taxon>
        <taxon>50 kb inversion clade</taxon>
        <taxon>dalbergioids sensu lato</taxon>
        <taxon>Dalbergieae</taxon>
        <taxon>Pterocarpus clade</taxon>
        <taxon>Stylosanthes</taxon>
    </lineage>
</organism>
<comment type="caution">
    <text evidence="1">The sequence shown here is derived from an EMBL/GenBank/DDBJ whole genome shotgun (WGS) entry which is preliminary data.</text>
</comment>
<name>A0ABU6XJX6_9FABA</name>
<reference evidence="1 2" key="1">
    <citation type="journal article" date="2023" name="Plants (Basel)">
        <title>Bridging the Gap: Combining Genomics and Transcriptomics Approaches to Understand Stylosanthes scabra, an Orphan Legume from the Brazilian Caatinga.</title>
        <authorList>
            <person name="Ferreira-Neto J.R.C."/>
            <person name="da Silva M.D."/>
            <person name="Binneck E."/>
            <person name="de Melo N.F."/>
            <person name="da Silva R.H."/>
            <person name="de Melo A.L.T.M."/>
            <person name="Pandolfi V."/>
            <person name="Bustamante F.O."/>
            <person name="Brasileiro-Vidal A.C."/>
            <person name="Benko-Iseppon A.M."/>
        </authorList>
    </citation>
    <scope>NUCLEOTIDE SEQUENCE [LARGE SCALE GENOMIC DNA]</scope>
    <source>
        <tissue evidence="1">Leaves</tissue>
    </source>
</reference>
<proteinExistence type="predicted"/>
<protein>
    <submittedName>
        <fullName evidence="1">Uncharacterized protein</fullName>
    </submittedName>
</protein>
<evidence type="ECO:0000313" key="2">
    <source>
        <dbReference type="Proteomes" id="UP001341840"/>
    </source>
</evidence>
<gene>
    <name evidence="1" type="ORF">PIB30_064131</name>
</gene>
<evidence type="ECO:0000313" key="1">
    <source>
        <dbReference type="EMBL" id="MED6198227.1"/>
    </source>
</evidence>
<keyword evidence="2" id="KW-1185">Reference proteome</keyword>
<dbReference type="Proteomes" id="UP001341840">
    <property type="component" value="Unassembled WGS sequence"/>
</dbReference>
<sequence length="92" mass="9888">MPQEKQLEESVSGPKLTLKDLALKGTAEHDTTSEITVEKPLIAEEFSKSDPKEDVAVVDSQSLRPSFDLGFGLDLGSIFGSQSQPTLSQGQP</sequence>
<dbReference type="EMBL" id="JASCZI010212069">
    <property type="protein sequence ID" value="MED6198227.1"/>
    <property type="molecule type" value="Genomic_DNA"/>
</dbReference>
<accession>A0ABU6XJX6</accession>